<dbReference type="GO" id="GO:0046872">
    <property type="term" value="F:metal ion binding"/>
    <property type="evidence" value="ECO:0007669"/>
    <property type="project" value="UniProtKB-KW"/>
</dbReference>
<dbReference type="GO" id="GO:0102311">
    <property type="term" value="F:8-hydroxygeraniol dehydrogenase activity"/>
    <property type="evidence" value="ECO:0007669"/>
    <property type="project" value="UniProtKB-EC"/>
</dbReference>
<dbReference type="AlphaFoldDB" id="A0A2P6PQN8"/>
<comment type="caution">
    <text evidence="5">The sequence shown here is derived from an EMBL/GenBank/DDBJ whole genome shotgun (WGS) entry which is preliminary data.</text>
</comment>
<dbReference type="Proteomes" id="UP000238479">
    <property type="component" value="Chromosome 6"/>
</dbReference>
<accession>A0A2P6PQN8</accession>
<evidence type="ECO:0000256" key="2">
    <source>
        <dbReference type="ARBA" id="ARBA00022723"/>
    </source>
</evidence>
<dbReference type="InterPro" id="IPR047109">
    <property type="entry name" value="CAD-like"/>
</dbReference>
<keyword evidence="6" id="KW-1185">Reference proteome</keyword>
<dbReference type="STRING" id="74649.A0A2P6PQN8"/>
<dbReference type="EMBL" id="PDCK01000044">
    <property type="protein sequence ID" value="PRQ24248.1"/>
    <property type="molecule type" value="Genomic_DNA"/>
</dbReference>
<dbReference type="SUPFAM" id="SSF50129">
    <property type="entry name" value="GroES-like"/>
    <property type="match status" value="1"/>
</dbReference>
<gene>
    <name evidence="5" type="ORF">RchiOBHm_Chr6g0270291</name>
</gene>
<dbReference type="PANTHER" id="PTHR42683">
    <property type="entry name" value="ALDEHYDE REDUCTASE"/>
    <property type="match status" value="1"/>
</dbReference>
<sequence>MSKAPAQEEAVHAYGWATRNSSGILSPYHFTRRANGDNDITTKIQYCGICHGDIHLVKNKIWPTIYPTVPGEIPKIPIQVYSVYSPSQSFPCSILNQLPKIDPHY</sequence>
<protein>
    <submittedName>
        <fullName evidence="5">Putative 8-hydroxygeraniol dehydrogenase</fullName>
        <ecNumber evidence="5">1.1.1.324</ecNumber>
    </submittedName>
</protein>
<dbReference type="Gene3D" id="3.90.180.10">
    <property type="entry name" value="Medium-chain alcohol dehydrogenases, catalytic domain"/>
    <property type="match status" value="1"/>
</dbReference>
<dbReference type="Gramene" id="PRQ24248">
    <property type="protein sequence ID" value="PRQ24248"/>
    <property type="gene ID" value="RchiOBHm_Chr6g0270291"/>
</dbReference>
<proteinExistence type="inferred from homology"/>
<dbReference type="InterPro" id="IPR011032">
    <property type="entry name" value="GroES-like_sf"/>
</dbReference>
<keyword evidence="2" id="KW-0479">Metal-binding</keyword>
<evidence type="ECO:0000313" key="6">
    <source>
        <dbReference type="Proteomes" id="UP000238479"/>
    </source>
</evidence>
<evidence type="ECO:0000313" key="5">
    <source>
        <dbReference type="EMBL" id="PRQ24248.1"/>
    </source>
</evidence>
<keyword evidence="4 5" id="KW-0560">Oxidoreductase</keyword>
<keyword evidence="3" id="KW-0862">Zinc</keyword>
<evidence type="ECO:0000256" key="1">
    <source>
        <dbReference type="ARBA" id="ARBA00008072"/>
    </source>
</evidence>
<evidence type="ECO:0000256" key="3">
    <source>
        <dbReference type="ARBA" id="ARBA00022833"/>
    </source>
</evidence>
<organism evidence="5 6">
    <name type="scientific">Rosa chinensis</name>
    <name type="common">China rose</name>
    <dbReference type="NCBI Taxonomy" id="74649"/>
    <lineage>
        <taxon>Eukaryota</taxon>
        <taxon>Viridiplantae</taxon>
        <taxon>Streptophyta</taxon>
        <taxon>Embryophyta</taxon>
        <taxon>Tracheophyta</taxon>
        <taxon>Spermatophyta</taxon>
        <taxon>Magnoliopsida</taxon>
        <taxon>eudicotyledons</taxon>
        <taxon>Gunneridae</taxon>
        <taxon>Pentapetalae</taxon>
        <taxon>rosids</taxon>
        <taxon>fabids</taxon>
        <taxon>Rosales</taxon>
        <taxon>Rosaceae</taxon>
        <taxon>Rosoideae</taxon>
        <taxon>Rosoideae incertae sedis</taxon>
        <taxon>Rosa</taxon>
    </lineage>
</organism>
<comment type="similarity">
    <text evidence="1">Belongs to the zinc-containing alcohol dehydrogenase family.</text>
</comment>
<reference evidence="5 6" key="1">
    <citation type="journal article" date="2018" name="Nat. Genet.">
        <title>The Rosa genome provides new insights in the design of modern roses.</title>
        <authorList>
            <person name="Bendahmane M."/>
        </authorList>
    </citation>
    <scope>NUCLEOTIDE SEQUENCE [LARGE SCALE GENOMIC DNA]</scope>
    <source>
        <strain evidence="6">cv. Old Blush</strain>
    </source>
</reference>
<evidence type="ECO:0000256" key="4">
    <source>
        <dbReference type="ARBA" id="ARBA00023002"/>
    </source>
</evidence>
<name>A0A2P6PQN8_ROSCH</name>
<dbReference type="EC" id="1.1.1.324" evidence="5"/>